<feature type="compositionally biased region" description="Basic and acidic residues" evidence="1">
    <location>
        <begin position="552"/>
        <end position="562"/>
    </location>
</feature>
<proteinExistence type="predicted"/>
<dbReference type="SUPFAM" id="SSF68906">
    <property type="entry name" value="SAP domain"/>
    <property type="match status" value="1"/>
</dbReference>
<evidence type="ECO:0000259" key="2">
    <source>
        <dbReference type="PROSITE" id="PS50800"/>
    </source>
</evidence>
<reference evidence="3 4" key="1">
    <citation type="journal article" date="2013" name="Genome Biol.">
        <title>Genome of Acanthamoeba castellanii highlights extensive lateral gene transfer and early evolution of tyrosine kinase signaling.</title>
        <authorList>
            <person name="Clarke M."/>
            <person name="Lohan A.J."/>
            <person name="Liu B."/>
            <person name="Lagkouvardos I."/>
            <person name="Roy S."/>
            <person name="Zafar N."/>
            <person name="Bertelli C."/>
            <person name="Schilde C."/>
            <person name="Kianianmomeni A."/>
            <person name="Burglin T.R."/>
            <person name="Frech C."/>
            <person name="Turcotte B."/>
            <person name="Kopec K.O."/>
            <person name="Synnott J.M."/>
            <person name="Choo C."/>
            <person name="Paponov I."/>
            <person name="Finkler A."/>
            <person name="Soon Heng Tan C."/>
            <person name="Hutchins A.P."/>
            <person name="Weinmeier T."/>
            <person name="Rattei T."/>
            <person name="Chu J.S."/>
            <person name="Gimenez G."/>
            <person name="Irimia M."/>
            <person name="Rigden D.J."/>
            <person name="Fitzpatrick D.A."/>
            <person name="Lorenzo-Morales J."/>
            <person name="Bateman A."/>
            <person name="Chiu C.H."/>
            <person name="Tang P."/>
            <person name="Hegemann P."/>
            <person name="Fromm H."/>
            <person name="Raoult D."/>
            <person name="Greub G."/>
            <person name="Miranda-Saavedra D."/>
            <person name="Chen N."/>
            <person name="Nash P."/>
            <person name="Ginger M.L."/>
            <person name="Horn M."/>
            <person name="Schaap P."/>
            <person name="Caler L."/>
            <person name="Loftus B."/>
        </authorList>
    </citation>
    <scope>NUCLEOTIDE SEQUENCE [LARGE SCALE GENOMIC DNA]</scope>
    <source>
        <strain evidence="3 4">Neff</strain>
    </source>
</reference>
<accession>L8HI99</accession>
<dbReference type="VEuPathDB" id="AmoebaDB:ACA1_039450"/>
<dbReference type="RefSeq" id="XP_004354811.1">
    <property type="nucleotide sequence ID" value="XM_004354759.1"/>
</dbReference>
<dbReference type="InterPro" id="IPR036361">
    <property type="entry name" value="SAP_dom_sf"/>
</dbReference>
<organism evidence="3 4">
    <name type="scientific">Acanthamoeba castellanii (strain ATCC 30010 / Neff)</name>
    <dbReference type="NCBI Taxonomy" id="1257118"/>
    <lineage>
        <taxon>Eukaryota</taxon>
        <taxon>Amoebozoa</taxon>
        <taxon>Discosea</taxon>
        <taxon>Longamoebia</taxon>
        <taxon>Centramoebida</taxon>
        <taxon>Acanthamoebidae</taxon>
        <taxon>Acanthamoeba</taxon>
    </lineage>
</organism>
<dbReference type="InterPro" id="IPR003034">
    <property type="entry name" value="SAP_dom"/>
</dbReference>
<dbReference type="AlphaFoldDB" id="L8HI99"/>
<name>L8HI99_ACACF</name>
<dbReference type="PROSITE" id="PS50800">
    <property type="entry name" value="SAP"/>
    <property type="match status" value="1"/>
</dbReference>
<evidence type="ECO:0000313" key="3">
    <source>
        <dbReference type="EMBL" id="ELR24423.1"/>
    </source>
</evidence>
<dbReference type="EMBL" id="KB007822">
    <property type="protein sequence ID" value="ELR24423.1"/>
    <property type="molecule type" value="Genomic_DNA"/>
</dbReference>
<dbReference type="Proteomes" id="UP000011083">
    <property type="component" value="Unassembled WGS sequence"/>
</dbReference>
<protein>
    <submittedName>
        <fullName evidence="3">SAP domain containing protein</fullName>
    </submittedName>
</protein>
<dbReference type="KEGG" id="acan:ACA1_039450"/>
<dbReference type="Gene3D" id="1.10.720.30">
    <property type="entry name" value="SAP domain"/>
    <property type="match status" value="1"/>
</dbReference>
<dbReference type="SMART" id="SM00513">
    <property type="entry name" value="SAP"/>
    <property type="match status" value="1"/>
</dbReference>
<feature type="domain" description="SAP" evidence="2">
    <location>
        <begin position="488"/>
        <end position="522"/>
    </location>
</feature>
<gene>
    <name evidence="3" type="ORF">ACA1_039450</name>
</gene>
<evidence type="ECO:0000256" key="1">
    <source>
        <dbReference type="SAM" id="MobiDB-lite"/>
    </source>
</evidence>
<keyword evidence="4" id="KW-1185">Reference proteome</keyword>
<feature type="compositionally biased region" description="Basic residues" evidence="1">
    <location>
        <begin position="447"/>
        <end position="467"/>
    </location>
</feature>
<sequence length="570" mass="65328">MGLEVLQVDVDTAKVNPTYTVHLEGECTLNTTPETRKDIQEHPRAAQLLKANKDLVKGFAGATLKLRFDFVHKDTKQMEHHFATGVAVAPNLVLTVRHHLFHPVIEKRNDYVVREHVLARVDSDNSRMAGLRVCRTHPELYKDPPLWFGTELNWTDINKMPSDIDPMSTFRERSAEHWVWRDFVFLRITTPTDLLLPPPYFLPDPFMQTDVFTQEPVMVGGFAVGEADPDRLLGKYDSYVRVYQQASKLKRLPFFNSRAADTWPEFVHSMFHHYPKRNIVVSLGTVHESSSQRLGLYNGSAEVGMAGGPVSPIVEAARKHDVTLPLWGIHAGRFTDGLHNVFLSVEHPLFIVQYAYTMLTHFLSEPQYDVPEYVEFKKRLWNYLNYFDWLDVYCDNLRRNVHSALAKSQYEELSSLPPPKDQTAVAFRGKEELEEVQEEAATSLVTPKRKREGGSRRTKATKTKKAKKPNEAEEEESPELDTTNLPVLDDMTTDQLRLELRRRGQRTSGAKNELVARLRKAREEGDAATSTKRGQPPKWGNLKAMSEDEGEVEHHDNEKKSEEESEEEEE</sequence>
<feature type="region of interest" description="Disordered" evidence="1">
    <location>
        <begin position="436"/>
        <end position="570"/>
    </location>
</feature>
<dbReference type="GeneID" id="14925444"/>
<evidence type="ECO:0000313" key="4">
    <source>
        <dbReference type="Proteomes" id="UP000011083"/>
    </source>
</evidence>
<dbReference type="Pfam" id="PF02037">
    <property type="entry name" value="SAP"/>
    <property type="match status" value="1"/>
</dbReference>